<dbReference type="AlphaFoldDB" id="A0A699JQK4"/>
<sequence>MKAKKTRLFDEQMAKRLHDEEVEQAAAMEKQEKDDLEKAKVLQQQYVDKKENINWNNMAGYKMEHFKGMTYEKKSFKKLKAVEVSGSYSTQDTLTHDPKEISEEDDKNMFEIVPVFEFKVEALQVKYPLIDWEIHYERLRSHWKIIRVGGITKAYQSIKDMLKGFDREDLDALWRLVKEKFSSAVPIINKEKALWIELKRHDMFMLTEKNYPLTNGVMTLMLSEKLQVEEDSDMARDLVMKIFMEANKPRSRSLDTSSK</sequence>
<proteinExistence type="predicted"/>
<protein>
    <submittedName>
        <fullName evidence="1">Uncharacterized protein</fullName>
    </submittedName>
</protein>
<reference evidence="1" key="1">
    <citation type="journal article" date="2019" name="Sci. Rep.">
        <title>Draft genome of Tanacetum cinerariifolium, the natural source of mosquito coil.</title>
        <authorList>
            <person name="Yamashiro T."/>
            <person name="Shiraishi A."/>
            <person name="Satake H."/>
            <person name="Nakayama K."/>
        </authorList>
    </citation>
    <scope>NUCLEOTIDE SEQUENCE</scope>
</reference>
<accession>A0A699JQK4</accession>
<comment type="caution">
    <text evidence="1">The sequence shown here is derived from an EMBL/GenBank/DDBJ whole genome shotgun (WGS) entry which is preliminary data.</text>
</comment>
<dbReference type="EMBL" id="BKCJ010437178">
    <property type="protein sequence ID" value="GFA51309.1"/>
    <property type="molecule type" value="Genomic_DNA"/>
</dbReference>
<gene>
    <name evidence="1" type="ORF">Tci_623281</name>
</gene>
<evidence type="ECO:0000313" key="1">
    <source>
        <dbReference type="EMBL" id="GFA51309.1"/>
    </source>
</evidence>
<name>A0A699JQK4_TANCI</name>
<organism evidence="1">
    <name type="scientific">Tanacetum cinerariifolium</name>
    <name type="common">Dalmatian daisy</name>
    <name type="synonym">Chrysanthemum cinerariifolium</name>
    <dbReference type="NCBI Taxonomy" id="118510"/>
    <lineage>
        <taxon>Eukaryota</taxon>
        <taxon>Viridiplantae</taxon>
        <taxon>Streptophyta</taxon>
        <taxon>Embryophyta</taxon>
        <taxon>Tracheophyta</taxon>
        <taxon>Spermatophyta</taxon>
        <taxon>Magnoliopsida</taxon>
        <taxon>eudicotyledons</taxon>
        <taxon>Gunneridae</taxon>
        <taxon>Pentapetalae</taxon>
        <taxon>asterids</taxon>
        <taxon>campanulids</taxon>
        <taxon>Asterales</taxon>
        <taxon>Asteraceae</taxon>
        <taxon>Asteroideae</taxon>
        <taxon>Anthemideae</taxon>
        <taxon>Anthemidinae</taxon>
        <taxon>Tanacetum</taxon>
    </lineage>
</organism>